<feature type="compositionally biased region" description="Polar residues" evidence="2">
    <location>
        <begin position="42"/>
        <end position="65"/>
    </location>
</feature>
<evidence type="ECO:0000256" key="2">
    <source>
        <dbReference type="SAM" id="MobiDB-lite"/>
    </source>
</evidence>
<reference evidence="3 4" key="1">
    <citation type="submission" date="2011-02" db="EMBL/GenBank/DDBJ databases">
        <title>The Genome Sequence of Sphaeroforma arctica JP610.</title>
        <authorList>
            <consortium name="The Broad Institute Genome Sequencing Platform"/>
            <person name="Russ C."/>
            <person name="Cuomo C."/>
            <person name="Young S.K."/>
            <person name="Zeng Q."/>
            <person name="Gargeya S."/>
            <person name="Alvarado L."/>
            <person name="Berlin A."/>
            <person name="Chapman S.B."/>
            <person name="Chen Z."/>
            <person name="Freedman E."/>
            <person name="Gellesch M."/>
            <person name="Goldberg J."/>
            <person name="Griggs A."/>
            <person name="Gujja S."/>
            <person name="Heilman E."/>
            <person name="Heiman D."/>
            <person name="Howarth C."/>
            <person name="Mehta T."/>
            <person name="Neiman D."/>
            <person name="Pearson M."/>
            <person name="Roberts A."/>
            <person name="Saif S."/>
            <person name="Shea T."/>
            <person name="Shenoy N."/>
            <person name="Sisk P."/>
            <person name="Stolte C."/>
            <person name="Sykes S."/>
            <person name="White J."/>
            <person name="Yandava C."/>
            <person name="Burger G."/>
            <person name="Gray M.W."/>
            <person name="Holland P.W.H."/>
            <person name="King N."/>
            <person name="Lang F.B.F."/>
            <person name="Roger A.J."/>
            <person name="Ruiz-Trillo I."/>
            <person name="Haas B."/>
            <person name="Nusbaum C."/>
            <person name="Birren B."/>
        </authorList>
    </citation>
    <scope>NUCLEOTIDE SEQUENCE [LARGE SCALE GENOMIC DNA]</scope>
    <source>
        <strain evidence="3 4">JP610</strain>
    </source>
</reference>
<evidence type="ECO:0000313" key="3">
    <source>
        <dbReference type="EMBL" id="KNC71064.1"/>
    </source>
</evidence>
<gene>
    <name evidence="3" type="ORF">SARC_16400</name>
</gene>
<dbReference type="RefSeq" id="XP_014144966.1">
    <property type="nucleotide sequence ID" value="XM_014289491.1"/>
</dbReference>
<protein>
    <submittedName>
        <fullName evidence="3">Uncharacterized protein</fullName>
    </submittedName>
</protein>
<evidence type="ECO:0000256" key="1">
    <source>
        <dbReference type="SAM" id="Coils"/>
    </source>
</evidence>
<feature type="non-terminal residue" evidence="3">
    <location>
        <position position="100"/>
    </location>
</feature>
<proteinExistence type="predicted"/>
<organism evidence="3 4">
    <name type="scientific">Sphaeroforma arctica JP610</name>
    <dbReference type="NCBI Taxonomy" id="667725"/>
    <lineage>
        <taxon>Eukaryota</taxon>
        <taxon>Ichthyosporea</taxon>
        <taxon>Ichthyophonida</taxon>
        <taxon>Sphaeroforma</taxon>
    </lineage>
</organism>
<dbReference type="EMBL" id="KQ249593">
    <property type="protein sequence ID" value="KNC71064.1"/>
    <property type="molecule type" value="Genomic_DNA"/>
</dbReference>
<feature type="compositionally biased region" description="Polar residues" evidence="2">
    <location>
        <begin position="1"/>
        <end position="28"/>
    </location>
</feature>
<accession>A0A0L0F389</accession>
<name>A0A0L0F389_9EUKA</name>
<dbReference type="Proteomes" id="UP000054560">
    <property type="component" value="Unassembled WGS sequence"/>
</dbReference>
<keyword evidence="4" id="KW-1185">Reference proteome</keyword>
<dbReference type="AlphaFoldDB" id="A0A0L0F389"/>
<evidence type="ECO:0000313" key="4">
    <source>
        <dbReference type="Proteomes" id="UP000054560"/>
    </source>
</evidence>
<feature type="region of interest" description="Disordered" evidence="2">
    <location>
        <begin position="1"/>
        <end position="69"/>
    </location>
</feature>
<keyword evidence="1" id="KW-0175">Coiled coil</keyword>
<sequence length="100" mass="11249">MIKQSNAQTQTQLHTHARTPSRNCSRSPLGQGASHISMPEINMTTINVNGKEQTHASDSSGVNENGESREDLYRRIAELKHEVLMLNKELEAREDDSYLD</sequence>
<feature type="coiled-coil region" evidence="1">
    <location>
        <begin position="69"/>
        <end position="96"/>
    </location>
</feature>
<dbReference type="GeneID" id="25916904"/>